<evidence type="ECO:0000256" key="1">
    <source>
        <dbReference type="SAM" id="MobiDB-lite"/>
    </source>
</evidence>
<evidence type="ECO:0000313" key="4">
    <source>
        <dbReference type="EMBL" id="THH30275.1"/>
    </source>
</evidence>
<organism evidence="4 5">
    <name type="scientific">Antrodiella citrinella</name>
    <dbReference type="NCBI Taxonomy" id="2447956"/>
    <lineage>
        <taxon>Eukaryota</taxon>
        <taxon>Fungi</taxon>
        <taxon>Dikarya</taxon>
        <taxon>Basidiomycota</taxon>
        <taxon>Agaricomycotina</taxon>
        <taxon>Agaricomycetes</taxon>
        <taxon>Polyporales</taxon>
        <taxon>Steccherinaceae</taxon>
        <taxon>Antrodiella</taxon>
    </lineage>
</organism>
<feature type="domain" description="FHA" evidence="2">
    <location>
        <begin position="1"/>
        <end position="37"/>
    </location>
</feature>
<dbReference type="InterPro" id="IPR053027">
    <property type="entry name" value="AGGF1"/>
</dbReference>
<feature type="region of interest" description="Disordered" evidence="1">
    <location>
        <begin position="124"/>
        <end position="144"/>
    </location>
</feature>
<dbReference type="SMART" id="SM00443">
    <property type="entry name" value="G_patch"/>
    <property type="match status" value="1"/>
</dbReference>
<dbReference type="Pfam" id="PF01585">
    <property type="entry name" value="G-patch"/>
    <property type="match status" value="1"/>
</dbReference>
<dbReference type="PROSITE" id="PS50174">
    <property type="entry name" value="G_PATCH"/>
    <property type="match status" value="1"/>
</dbReference>
<dbReference type="PANTHER" id="PTHR23106:SF24">
    <property type="entry name" value="ANGIOGENIC FACTOR WITH G PATCH AND FHA DOMAINS 1"/>
    <property type="match status" value="1"/>
</dbReference>
<dbReference type="SUPFAM" id="SSF49879">
    <property type="entry name" value="SMAD/FHA domain"/>
    <property type="match status" value="1"/>
</dbReference>
<evidence type="ECO:0000259" key="2">
    <source>
        <dbReference type="PROSITE" id="PS50006"/>
    </source>
</evidence>
<dbReference type="Proteomes" id="UP000308730">
    <property type="component" value="Unassembled WGS sequence"/>
</dbReference>
<keyword evidence="5" id="KW-1185">Reference proteome</keyword>
<name>A0A4S4MWD7_9APHY</name>
<feature type="domain" description="G-patch" evidence="3">
    <location>
        <begin position="226"/>
        <end position="280"/>
    </location>
</feature>
<feature type="region of interest" description="Disordered" evidence="1">
    <location>
        <begin position="30"/>
        <end position="78"/>
    </location>
</feature>
<evidence type="ECO:0008006" key="6">
    <source>
        <dbReference type="Google" id="ProtNLM"/>
    </source>
</evidence>
<feature type="compositionally biased region" description="Low complexity" evidence="1">
    <location>
        <begin position="34"/>
        <end position="45"/>
    </location>
</feature>
<dbReference type="PANTHER" id="PTHR23106">
    <property type="entry name" value="ANGIOGENIC FACTOR WITH G PATCH AND FHA DOMAINS 1"/>
    <property type="match status" value="1"/>
</dbReference>
<dbReference type="PROSITE" id="PS50006">
    <property type="entry name" value="FHA_DOMAIN"/>
    <property type="match status" value="1"/>
</dbReference>
<sequence length="309" mass="33167">MEVSKLHATVYWDKQRQEWAVVDMGSMHGTFHRSSSTPDASTSAAHVPSSGPGASNGRKDARGTRLSPPRVASVPRGLVHGDSLSFGSTTFAVHIHLDGLPCQYCSSSGGNEIPLFDHLRKQKRKRAASELTPAPVPLSSAERNPKKAMTMLKRDLLSRHEPASSSNSGSASAPAPYFDRSARRRALHTDAPEQLLTRARTVVSAPITPPIRLPEPVSAPAVPLPDTNIGHRLLMKQGWQPGTSLGSSDVADDERGTVALVEPLNISGNLKRTGLGMVSPPAAVRDVGLNWKEQGQQRRWDDVRKAGAG</sequence>
<dbReference type="AlphaFoldDB" id="A0A4S4MWD7"/>
<evidence type="ECO:0000313" key="5">
    <source>
        <dbReference type="Proteomes" id="UP000308730"/>
    </source>
</evidence>
<reference evidence="4 5" key="1">
    <citation type="submission" date="2019-02" db="EMBL/GenBank/DDBJ databases">
        <title>Genome sequencing of the rare red list fungi Antrodiella citrinella (Flaviporus citrinellus).</title>
        <authorList>
            <person name="Buettner E."/>
            <person name="Kellner H."/>
        </authorList>
    </citation>
    <scope>NUCLEOTIDE SEQUENCE [LARGE SCALE GENOMIC DNA]</scope>
    <source>
        <strain evidence="4 5">DSM 108506</strain>
    </source>
</reference>
<dbReference type="Gene3D" id="2.60.200.20">
    <property type="match status" value="1"/>
</dbReference>
<dbReference type="OrthoDB" id="21470at2759"/>
<dbReference type="InterPro" id="IPR000253">
    <property type="entry name" value="FHA_dom"/>
</dbReference>
<dbReference type="EMBL" id="SGPM01000087">
    <property type="protein sequence ID" value="THH30275.1"/>
    <property type="molecule type" value="Genomic_DNA"/>
</dbReference>
<proteinExistence type="predicted"/>
<dbReference type="InterPro" id="IPR008984">
    <property type="entry name" value="SMAD_FHA_dom_sf"/>
</dbReference>
<dbReference type="GO" id="GO:0003676">
    <property type="term" value="F:nucleic acid binding"/>
    <property type="evidence" value="ECO:0007669"/>
    <property type="project" value="InterPro"/>
</dbReference>
<protein>
    <recommendedName>
        <fullName evidence="6">G-patch domain-containing protein</fullName>
    </recommendedName>
</protein>
<evidence type="ECO:0000259" key="3">
    <source>
        <dbReference type="PROSITE" id="PS50174"/>
    </source>
</evidence>
<accession>A0A4S4MWD7</accession>
<gene>
    <name evidence="4" type="ORF">EUX98_g3899</name>
</gene>
<dbReference type="InterPro" id="IPR000467">
    <property type="entry name" value="G_patch_dom"/>
</dbReference>
<comment type="caution">
    <text evidence="4">The sequence shown here is derived from an EMBL/GenBank/DDBJ whole genome shotgun (WGS) entry which is preliminary data.</text>
</comment>